<dbReference type="RefSeq" id="WP_344313308.1">
    <property type="nucleotide sequence ID" value="NZ_BAAANY010000021.1"/>
</dbReference>
<feature type="region of interest" description="Disordered" evidence="1">
    <location>
        <begin position="432"/>
        <end position="601"/>
    </location>
</feature>
<evidence type="ECO:0000313" key="4">
    <source>
        <dbReference type="Proteomes" id="UP001500618"/>
    </source>
</evidence>
<sequence length="601" mass="62543">MSYPYSAAPGGYGPVGPVPTAPAQAYPMPAPYQPVYRPMRQTNVWKIVFWIVASLVFLVCGGLSILITGLGSDIVGVILGIMLSILPVPVIVMTAVWLSWSQPQPWGARIFALCWGAAVATLFAALTNTITGLAITQVAGKDNGDILTAVLVAPPVEETCKGLALLAIFLFSRFGRNGRYFTGPVDGITYALFVGAGFAFTENIAYLARSYTTGLQASNGMTAAAVTLLVFTFIIRGIGTPFGHPLFTSATGVGLGVAARSNHHMAIRVLAPICGWLVAMLLHGTFNLVASFLPSWVAQMFGDNGGLGAAIVANGSFIVALFPLFAIGVGVAIYVRQSQFRVVKRGLPQYAAAGWIGQPEVEWLSSLRGRSQARKWAKQVAGPPGLTAMKEYQFAASRLAILRDGANHGQVGPTFTQTEQELLSALGQQRLFFSPHSPDGPVPGGSAPGYGQPPSFAQQAASYPTQAAPAAYGQPPYGQSSGPPSYGQASAPPSYGAQSYGQPSGPPSSGPSPYGQPSGPPADPTGHGQSGYGPPSATQSSATQSSATQSWAAQSYGRPADSRPGESRPADSAPQGQPASLQKPDPNAPGGETQTWQHPPT</sequence>
<organism evidence="3 4">
    <name type="scientific">Fodinicola feengrottensis</name>
    <dbReference type="NCBI Taxonomy" id="435914"/>
    <lineage>
        <taxon>Bacteria</taxon>
        <taxon>Bacillati</taxon>
        <taxon>Actinomycetota</taxon>
        <taxon>Actinomycetes</taxon>
        <taxon>Mycobacteriales</taxon>
        <taxon>Fodinicola</taxon>
    </lineage>
</organism>
<dbReference type="Pfam" id="PF13367">
    <property type="entry name" value="PrsW-protease"/>
    <property type="match status" value="1"/>
</dbReference>
<feature type="transmembrane region" description="Helical" evidence="2">
    <location>
        <begin position="47"/>
        <end position="68"/>
    </location>
</feature>
<feature type="transmembrane region" description="Helical" evidence="2">
    <location>
        <begin position="220"/>
        <end position="238"/>
    </location>
</feature>
<evidence type="ECO:0000313" key="3">
    <source>
        <dbReference type="EMBL" id="GAA1698736.1"/>
    </source>
</evidence>
<keyword evidence="4" id="KW-1185">Reference proteome</keyword>
<feature type="compositionally biased region" description="Low complexity" evidence="1">
    <location>
        <begin position="457"/>
        <end position="503"/>
    </location>
</feature>
<feature type="compositionally biased region" description="Basic and acidic residues" evidence="1">
    <location>
        <begin position="560"/>
        <end position="569"/>
    </location>
</feature>
<feature type="compositionally biased region" description="Low complexity" evidence="1">
    <location>
        <begin position="536"/>
        <end position="555"/>
    </location>
</feature>
<feature type="transmembrane region" description="Helical" evidence="2">
    <location>
        <begin position="74"/>
        <end position="98"/>
    </location>
</feature>
<evidence type="ECO:0000256" key="1">
    <source>
        <dbReference type="SAM" id="MobiDB-lite"/>
    </source>
</evidence>
<feature type="transmembrane region" description="Helical" evidence="2">
    <location>
        <begin position="110"/>
        <end position="135"/>
    </location>
</feature>
<accession>A0ABP4U3V3</accession>
<dbReference type="InterPro" id="IPR026898">
    <property type="entry name" value="PrsW"/>
</dbReference>
<keyword evidence="2" id="KW-0812">Transmembrane</keyword>
<evidence type="ECO:0008006" key="5">
    <source>
        <dbReference type="Google" id="ProtNLM"/>
    </source>
</evidence>
<keyword evidence="2" id="KW-1133">Transmembrane helix</keyword>
<comment type="caution">
    <text evidence="3">The sequence shown here is derived from an EMBL/GenBank/DDBJ whole genome shotgun (WGS) entry which is preliminary data.</text>
</comment>
<name>A0ABP4U3V3_9ACTN</name>
<dbReference type="PANTHER" id="PTHR36844:SF1">
    <property type="entry name" value="PROTEASE PRSW"/>
    <property type="match status" value="1"/>
</dbReference>
<dbReference type="Proteomes" id="UP001500618">
    <property type="component" value="Unassembled WGS sequence"/>
</dbReference>
<proteinExistence type="predicted"/>
<feature type="transmembrane region" description="Helical" evidence="2">
    <location>
        <begin position="244"/>
        <end position="261"/>
    </location>
</feature>
<dbReference type="EMBL" id="BAAANY010000021">
    <property type="protein sequence ID" value="GAA1698736.1"/>
    <property type="molecule type" value="Genomic_DNA"/>
</dbReference>
<gene>
    <name evidence="3" type="ORF">GCM10009765_55190</name>
</gene>
<feature type="transmembrane region" description="Helical" evidence="2">
    <location>
        <begin position="188"/>
        <end position="208"/>
    </location>
</feature>
<evidence type="ECO:0000256" key="2">
    <source>
        <dbReference type="SAM" id="Phobius"/>
    </source>
</evidence>
<dbReference type="PANTHER" id="PTHR36844">
    <property type="entry name" value="PROTEASE PRSW"/>
    <property type="match status" value="1"/>
</dbReference>
<feature type="transmembrane region" description="Helical" evidence="2">
    <location>
        <begin position="273"/>
        <end position="297"/>
    </location>
</feature>
<feature type="compositionally biased region" description="Polar residues" evidence="1">
    <location>
        <begin position="592"/>
        <end position="601"/>
    </location>
</feature>
<protein>
    <recommendedName>
        <fullName evidence="5">PrsW family intramembrane metalloprotease</fullName>
    </recommendedName>
</protein>
<reference evidence="4" key="1">
    <citation type="journal article" date="2019" name="Int. J. Syst. Evol. Microbiol.">
        <title>The Global Catalogue of Microorganisms (GCM) 10K type strain sequencing project: providing services to taxonomists for standard genome sequencing and annotation.</title>
        <authorList>
            <consortium name="The Broad Institute Genomics Platform"/>
            <consortium name="The Broad Institute Genome Sequencing Center for Infectious Disease"/>
            <person name="Wu L."/>
            <person name="Ma J."/>
        </authorList>
    </citation>
    <scope>NUCLEOTIDE SEQUENCE [LARGE SCALE GENOMIC DNA]</scope>
    <source>
        <strain evidence="4">JCM 14718</strain>
    </source>
</reference>
<keyword evidence="2" id="KW-0472">Membrane</keyword>
<feature type="transmembrane region" description="Helical" evidence="2">
    <location>
        <begin position="309"/>
        <end position="335"/>
    </location>
</feature>